<feature type="transmembrane region" description="Helical" evidence="1">
    <location>
        <begin position="85"/>
        <end position="105"/>
    </location>
</feature>
<reference evidence="3" key="1">
    <citation type="submission" date="2016-10" db="EMBL/GenBank/DDBJ databases">
        <authorList>
            <person name="Varghese N."/>
            <person name="Submissions S."/>
        </authorList>
    </citation>
    <scope>NUCLEOTIDE SEQUENCE [LARGE SCALE GENOMIC DNA]</scope>
    <source>
        <strain evidence="3">DSM 45237</strain>
    </source>
</reference>
<dbReference type="OrthoDB" id="3826455at2"/>
<keyword evidence="1" id="KW-0472">Membrane</keyword>
<keyword evidence="1" id="KW-0812">Transmembrane</keyword>
<evidence type="ECO:0000256" key="1">
    <source>
        <dbReference type="SAM" id="Phobius"/>
    </source>
</evidence>
<feature type="transmembrane region" description="Helical" evidence="1">
    <location>
        <begin position="47"/>
        <end position="65"/>
    </location>
</feature>
<feature type="transmembrane region" description="Helical" evidence="1">
    <location>
        <begin position="162"/>
        <end position="184"/>
    </location>
</feature>
<keyword evidence="1" id="KW-1133">Transmembrane helix</keyword>
<protein>
    <submittedName>
        <fullName evidence="2">Uncharacterized protein</fullName>
    </submittedName>
</protein>
<name>A0A1H5DQS3_9ACTN</name>
<dbReference type="Proteomes" id="UP000181980">
    <property type="component" value="Unassembled WGS sequence"/>
</dbReference>
<evidence type="ECO:0000313" key="2">
    <source>
        <dbReference type="EMBL" id="SED81197.1"/>
    </source>
</evidence>
<organism evidence="2 3">
    <name type="scientific">Jiangella alba</name>
    <dbReference type="NCBI Taxonomy" id="561176"/>
    <lineage>
        <taxon>Bacteria</taxon>
        <taxon>Bacillati</taxon>
        <taxon>Actinomycetota</taxon>
        <taxon>Actinomycetes</taxon>
        <taxon>Jiangellales</taxon>
        <taxon>Jiangellaceae</taxon>
        <taxon>Jiangella</taxon>
    </lineage>
</organism>
<dbReference type="EMBL" id="FNUC01000002">
    <property type="protein sequence ID" value="SED81197.1"/>
    <property type="molecule type" value="Genomic_DNA"/>
</dbReference>
<evidence type="ECO:0000313" key="3">
    <source>
        <dbReference type="Proteomes" id="UP000181980"/>
    </source>
</evidence>
<sequence length="292" mass="31158">MTDAVAPRDVDSTDWWEHRPVFSVADKGSRITGLAPGRAPGRITPRLLVSALLTFVAWAAVTLLGSVSLCSATSAGCAVGVAPGWLIGGLLVLGYLALLLAVGLGEDARDRFGQRRAAWLYCRAPLLAGVVAGAGAGAAVAVGPDRAEGVRQALDGVPGTEAALISAVVAALAALWGLTVVARLPSALRHARERQQRIERLRRDGHRYAGRLRLGDVRVWLHNDPELDVTVSYDSPAGRHEVRARMRSSPDRVPKDGSSVVVLTDLQSAVHLELDHDARPEFEPEQRYTPSE</sequence>
<proteinExistence type="predicted"/>
<dbReference type="AlphaFoldDB" id="A0A1H5DQS3"/>
<gene>
    <name evidence="2" type="ORF">SAMN04488561_0488</name>
</gene>
<feature type="transmembrane region" description="Helical" evidence="1">
    <location>
        <begin position="117"/>
        <end position="142"/>
    </location>
</feature>
<dbReference type="RefSeq" id="WP_141711797.1">
    <property type="nucleotide sequence ID" value="NZ_FNUC01000002.1"/>
</dbReference>
<accession>A0A1H5DQS3</accession>
<keyword evidence="3" id="KW-1185">Reference proteome</keyword>